<reference evidence="1 2" key="1">
    <citation type="submission" date="2007-01" db="EMBL/GenBank/DDBJ databases">
        <authorList>
            <person name="Haygood M."/>
            <person name="Podell S."/>
            <person name="Anderson C."/>
            <person name="Hopkinson B."/>
            <person name="Roe K."/>
            <person name="Barbeau K."/>
            <person name="Gaasterland T."/>
            <person name="Ferriera S."/>
            <person name="Johnson J."/>
            <person name="Kravitz S."/>
            <person name="Beeson K."/>
            <person name="Sutton G."/>
            <person name="Rogers Y.-H."/>
            <person name="Friedman R."/>
            <person name="Frazier M."/>
            <person name="Venter J.C."/>
        </authorList>
    </citation>
    <scope>NUCLEOTIDE SEQUENCE [LARGE SCALE GENOMIC DNA]</scope>
    <source>
        <strain evidence="1 2">ATCC 23134</strain>
    </source>
</reference>
<dbReference type="AlphaFoldDB" id="A1ZIG7"/>
<dbReference type="EMBL" id="AAWS01000009">
    <property type="protein sequence ID" value="EAY29835.1"/>
    <property type="molecule type" value="Genomic_DNA"/>
</dbReference>
<accession>A1ZIG7</accession>
<organism evidence="1 2">
    <name type="scientific">Microscilla marina ATCC 23134</name>
    <dbReference type="NCBI Taxonomy" id="313606"/>
    <lineage>
        <taxon>Bacteria</taxon>
        <taxon>Pseudomonadati</taxon>
        <taxon>Bacteroidota</taxon>
        <taxon>Cytophagia</taxon>
        <taxon>Cytophagales</taxon>
        <taxon>Microscillaceae</taxon>
        <taxon>Microscilla</taxon>
    </lineage>
</organism>
<evidence type="ECO:0000313" key="1">
    <source>
        <dbReference type="EMBL" id="EAY29835.1"/>
    </source>
</evidence>
<keyword evidence="2" id="KW-1185">Reference proteome</keyword>
<gene>
    <name evidence="1" type="ORF">M23134_05708</name>
</gene>
<comment type="caution">
    <text evidence="1">The sequence shown here is derived from an EMBL/GenBank/DDBJ whole genome shotgun (WGS) entry which is preliminary data.</text>
</comment>
<sequence>MSCCCTGGTNEALCKMPHHQTQAQDENVPTPDDDCCTNEITSFKTEVFAPKFKTTTIAFAGTLPVFIISSEEITPVFLEKNLTDFTDSSPPLTGQQQVILYQAFLL</sequence>
<dbReference type="Proteomes" id="UP000004095">
    <property type="component" value="Unassembled WGS sequence"/>
</dbReference>
<proteinExistence type="predicted"/>
<evidence type="ECO:0000313" key="2">
    <source>
        <dbReference type="Proteomes" id="UP000004095"/>
    </source>
</evidence>
<protein>
    <submittedName>
        <fullName evidence="1">Uncharacterized protein</fullName>
    </submittedName>
</protein>
<name>A1ZIG7_MICM2</name>